<organism evidence="2 3">
    <name type="scientific">Aristolochia fimbriata</name>
    <name type="common">White veined hardy Dutchman's pipe vine</name>
    <dbReference type="NCBI Taxonomy" id="158543"/>
    <lineage>
        <taxon>Eukaryota</taxon>
        <taxon>Viridiplantae</taxon>
        <taxon>Streptophyta</taxon>
        <taxon>Embryophyta</taxon>
        <taxon>Tracheophyta</taxon>
        <taxon>Spermatophyta</taxon>
        <taxon>Magnoliopsida</taxon>
        <taxon>Magnoliidae</taxon>
        <taxon>Piperales</taxon>
        <taxon>Aristolochiaceae</taxon>
        <taxon>Aristolochia</taxon>
    </lineage>
</organism>
<accession>A0AAV7F3E7</accession>
<feature type="signal peptide" evidence="1">
    <location>
        <begin position="1"/>
        <end position="27"/>
    </location>
</feature>
<dbReference type="AlphaFoldDB" id="A0AAV7F3E7"/>
<dbReference type="EMBL" id="JAINDJ010000003">
    <property type="protein sequence ID" value="KAG9455184.1"/>
    <property type="molecule type" value="Genomic_DNA"/>
</dbReference>
<dbReference type="Proteomes" id="UP000825729">
    <property type="component" value="Unassembled WGS sequence"/>
</dbReference>
<gene>
    <name evidence="2" type="ORF">H6P81_008088</name>
</gene>
<evidence type="ECO:0000313" key="2">
    <source>
        <dbReference type="EMBL" id="KAG9455184.1"/>
    </source>
</evidence>
<comment type="caution">
    <text evidence="2">The sequence shown here is derived from an EMBL/GenBank/DDBJ whole genome shotgun (WGS) entry which is preliminary data.</text>
</comment>
<evidence type="ECO:0000256" key="1">
    <source>
        <dbReference type="SAM" id="SignalP"/>
    </source>
</evidence>
<feature type="chain" id="PRO_5043675512" evidence="1">
    <location>
        <begin position="28"/>
        <end position="110"/>
    </location>
</feature>
<evidence type="ECO:0000313" key="3">
    <source>
        <dbReference type="Proteomes" id="UP000825729"/>
    </source>
</evidence>
<protein>
    <submittedName>
        <fullName evidence="2">Uncharacterized protein</fullName>
    </submittedName>
</protein>
<reference evidence="2 3" key="1">
    <citation type="submission" date="2021-07" db="EMBL/GenBank/DDBJ databases">
        <title>The Aristolochia fimbriata genome: insights into angiosperm evolution, floral development and chemical biosynthesis.</title>
        <authorList>
            <person name="Jiao Y."/>
        </authorList>
    </citation>
    <scope>NUCLEOTIDE SEQUENCE [LARGE SCALE GENOMIC DNA]</scope>
    <source>
        <strain evidence="2">IBCAS-2021</strain>
        <tissue evidence="2">Leaf</tissue>
    </source>
</reference>
<sequence>MKLSTVVFSLILLPSIICLVDVQQVSAGREPKVEEQKIMKKNIDHEDDVVICPQTFMCNPPCIGKIDGEECVCDCKQVNHPQDDLYCPTAGCPPNCIERNDGDKCWCDCT</sequence>
<proteinExistence type="predicted"/>
<keyword evidence="3" id="KW-1185">Reference proteome</keyword>
<keyword evidence="1" id="KW-0732">Signal</keyword>
<name>A0AAV7F3E7_ARIFI</name>